<dbReference type="InterPro" id="IPR011460">
    <property type="entry name" value="Lcl_C"/>
</dbReference>
<accession>A0A0E3S7J3</accession>
<dbReference type="AlphaFoldDB" id="A0A0E3S7J3"/>
<dbReference type="PANTHER" id="PTHR35812">
    <property type="entry name" value="LIPOPROTEIN"/>
    <property type="match status" value="1"/>
</dbReference>
<dbReference type="PROSITE" id="PS51257">
    <property type="entry name" value="PROKAR_LIPOPROTEIN"/>
    <property type="match status" value="1"/>
</dbReference>
<protein>
    <recommendedName>
        <fullName evidence="2">Lcl C-terminal domain-containing protein</fullName>
    </recommendedName>
</protein>
<evidence type="ECO:0000313" key="3">
    <source>
        <dbReference type="EMBL" id="AKB74998.1"/>
    </source>
</evidence>
<dbReference type="Pfam" id="PF07603">
    <property type="entry name" value="Lcl_C"/>
    <property type="match status" value="2"/>
</dbReference>
<name>A0A0E3S7J3_9EURY</name>
<dbReference type="HOGENOM" id="CLU_040781_0_0_2"/>
<dbReference type="PANTHER" id="PTHR35812:SF1">
    <property type="entry name" value="LIPOPROTEIN"/>
    <property type="match status" value="1"/>
</dbReference>
<dbReference type="Proteomes" id="UP000033072">
    <property type="component" value="Chromosome"/>
</dbReference>
<feature type="domain" description="Lcl C-terminal" evidence="2">
    <location>
        <begin position="94"/>
        <end position="225"/>
    </location>
</feature>
<evidence type="ECO:0000259" key="2">
    <source>
        <dbReference type="Pfam" id="PF07603"/>
    </source>
</evidence>
<sequence length="454" mass="49388">MRKHSVIITLIAVMVLIISFSGCTAQKDTGETKSTSSQQTTTEISYPIVDTDQVKFYDNENVITAPENGQAFYGQDAQYSGNQPAYTLSSDGLTVYDEVTGLTWQQSPDTNGDGEILANDKLTLSEAQDLPAKLNAENYGGYSDWRLPTIKEQYSLILFNGTDPSGETGTSDLNPFIDTNYFSFAYGETDAGERIIDSQYASETLYVYEDSLLFGVNFADGRIKGYGLTMPGPTGEIPSEGMPEQNGTQINGPSGGTDKTFFVTCVRGNPDYGVNDFSDNGDGTINDNSTGLIWSQSDSGTGMNWEEALAWVQTKNEENYLGYSDWRLPNVKELQSIVDYSRSPDTSESAAIDPVFECTAITNEANETDYPYFWSGTTHAASNGNGSFASYVSFGRAMGYMDNKWQDVHGAGAQKSDPKAGEASDYPEGNGPQGDAIRIDNYVRLVRGGDVSIN</sequence>
<evidence type="ECO:0000313" key="4">
    <source>
        <dbReference type="Proteomes" id="UP000033072"/>
    </source>
</evidence>
<feature type="domain" description="Lcl C-terminal" evidence="2">
    <location>
        <begin position="283"/>
        <end position="404"/>
    </location>
</feature>
<dbReference type="EMBL" id="CP009515">
    <property type="protein sequence ID" value="AKB74998.1"/>
    <property type="molecule type" value="Genomic_DNA"/>
</dbReference>
<dbReference type="OrthoDB" id="150629at2157"/>
<organism evidence="3 4">
    <name type="scientific">Methanosarcina lacustris Z-7289</name>
    <dbReference type="NCBI Taxonomy" id="1434111"/>
    <lineage>
        <taxon>Archaea</taxon>
        <taxon>Methanobacteriati</taxon>
        <taxon>Methanobacteriota</taxon>
        <taxon>Stenosarchaea group</taxon>
        <taxon>Methanomicrobia</taxon>
        <taxon>Methanosarcinales</taxon>
        <taxon>Methanosarcinaceae</taxon>
        <taxon>Methanosarcina</taxon>
    </lineage>
</organism>
<gene>
    <name evidence="3" type="ORF">MSLAZ_1737</name>
</gene>
<reference evidence="3 4" key="1">
    <citation type="submission" date="2014-07" db="EMBL/GenBank/DDBJ databases">
        <title>Methanogenic archaea and the global carbon cycle.</title>
        <authorList>
            <person name="Henriksen J.R."/>
            <person name="Luke J."/>
            <person name="Reinhart S."/>
            <person name="Benedict M.N."/>
            <person name="Youngblut N.D."/>
            <person name="Metcalf M.E."/>
            <person name="Whitaker R.J."/>
            <person name="Metcalf W.W."/>
        </authorList>
    </citation>
    <scope>NUCLEOTIDE SEQUENCE [LARGE SCALE GENOMIC DNA]</scope>
    <source>
        <strain evidence="3 4">Z-7289</strain>
    </source>
</reference>
<dbReference type="KEGG" id="mls:MSLAZ_1737"/>
<keyword evidence="4" id="KW-1185">Reference proteome</keyword>
<feature type="region of interest" description="Disordered" evidence="1">
    <location>
        <begin position="409"/>
        <end position="435"/>
    </location>
</feature>
<dbReference type="PATRIC" id="fig|1434111.4.peg.2273"/>
<proteinExistence type="predicted"/>
<evidence type="ECO:0000256" key="1">
    <source>
        <dbReference type="SAM" id="MobiDB-lite"/>
    </source>
</evidence>
<dbReference type="STRING" id="1434111.MSLAZ_1737"/>